<dbReference type="EMBL" id="PUHY01000010">
    <property type="protein sequence ID" value="PQO34869.1"/>
    <property type="molecule type" value="Genomic_DNA"/>
</dbReference>
<feature type="transmembrane region" description="Helical" evidence="12">
    <location>
        <begin position="88"/>
        <end position="112"/>
    </location>
</feature>
<evidence type="ECO:0000256" key="9">
    <source>
        <dbReference type="ARBA" id="ARBA00022989"/>
    </source>
</evidence>
<feature type="transmembrane region" description="Helical" evidence="12">
    <location>
        <begin position="118"/>
        <end position="136"/>
    </location>
</feature>
<dbReference type="GO" id="GO:0005886">
    <property type="term" value="C:plasma membrane"/>
    <property type="evidence" value="ECO:0007669"/>
    <property type="project" value="TreeGrafter"/>
</dbReference>
<evidence type="ECO:0000256" key="2">
    <source>
        <dbReference type="ARBA" id="ARBA00004141"/>
    </source>
</evidence>
<dbReference type="InterPro" id="IPR044878">
    <property type="entry name" value="UbiA_sf"/>
</dbReference>
<keyword evidence="4" id="KW-1003">Cell membrane</keyword>
<gene>
    <name evidence="13" type="ORF">C5Y83_15355</name>
</gene>
<keyword evidence="10 12" id="KW-0472">Membrane</keyword>
<keyword evidence="6 13" id="KW-0808">Transferase</keyword>
<dbReference type="InterPro" id="IPR000537">
    <property type="entry name" value="UbiA_prenyltransferase"/>
</dbReference>
<comment type="similarity">
    <text evidence="3">Belongs to the UbiA prenyltransferase family.</text>
</comment>
<accession>A0A2S8FRR3</accession>
<proteinExistence type="inferred from homology"/>
<feature type="transmembrane region" description="Helical" evidence="12">
    <location>
        <begin position="44"/>
        <end position="67"/>
    </location>
</feature>
<keyword evidence="9 12" id="KW-1133">Transmembrane helix</keyword>
<dbReference type="Pfam" id="PF01040">
    <property type="entry name" value="UbiA"/>
    <property type="match status" value="1"/>
</dbReference>
<dbReference type="NCBIfam" id="TIGR01475">
    <property type="entry name" value="ubiA_other"/>
    <property type="match status" value="1"/>
</dbReference>
<evidence type="ECO:0000256" key="4">
    <source>
        <dbReference type="ARBA" id="ARBA00022475"/>
    </source>
</evidence>
<comment type="cofactor">
    <cofactor evidence="1">
        <name>Mg(2+)</name>
        <dbReference type="ChEBI" id="CHEBI:18420"/>
    </cofactor>
</comment>
<dbReference type="EC" id="2.5.1.39" evidence="11"/>
<dbReference type="InterPro" id="IPR039653">
    <property type="entry name" value="Prenyltransferase"/>
</dbReference>
<evidence type="ECO:0000256" key="8">
    <source>
        <dbReference type="ARBA" id="ARBA00022692"/>
    </source>
</evidence>
<evidence type="ECO:0000256" key="12">
    <source>
        <dbReference type="SAM" id="Phobius"/>
    </source>
</evidence>
<feature type="transmembrane region" description="Helical" evidence="12">
    <location>
        <begin position="12"/>
        <end position="32"/>
    </location>
</feature>
<dbReference type="AlphaFoldDB" id="A0A2S8FRR3"/>
<comment type="subcellular location">
    <subcellularLocation>
        <location evidence="2">Membrane</location>
        <topology evidence="2">Multi-pass membrane protein</topology>
    </subcellularLocation>
</comment>
<reference evidence="13 14" key="1">
    <citation type="submission" date="2018-02" db="EMBL/GenBank/DDBJ databases">
        <title>Comparative genomes isolates from brazilian mangrove.</title>
        <authorList>
            <person name="Araujo J.E."/>
            <person name="Taketani R.G."/>
            <person name="Silva M.C.P."/>
            <person name="Loureco M.V."/>
            <person name="Andreote F.D."/>
        </authorList>
    </citation>
    <scope>NUCLEOTIDE SEQUENCE [LARGE SCALE GENOMIC DNA]</scope>
    <source>
        <strain evidence="13 14">Hex-1 MGV</strain>
    </source>
</reference>
<sequence>MPERIRHILEMIRFSHTVFAMPFAVLATIMAWCLPTPSGESVTLTWQTCLGIVLCMVFARSAAMAFNRLVDRKIDAENPRTASRHIPAGLLSVQSVVLFTLACSLGFVASTLLFWPNWLPLALSIPVLAFLCGYSYTKRFTSLAHYWLGISLMLAPICAWVAIRGQVVLQHPTDILPAVMLGLGVLFWVAGFDIIYACQDAEFDRDAKLRSVPAKYGVPGALRIAAVSHLLAVLSFAILPFTAPLLGVIYWLGLAAVAGLLFYEHALVRPSDLSKVNLAFFHVNTIIGLGVLIFTSIDLLWN</sequence>
<dbReference type="PANTHER" id="PTHR11048">
    <property type="entry name" value="PRENYLTRANSFERASES"/>
    <property type="match status" value="1"/>
</dbReference>
<dbReference type="GO" id="GO:0008412">
    <property type="term" value="F:4-hydroxybenzoate polyprenyltransferase activity"/>
    <property type="evidence" value="ECO:0007669"/>
    <property type="project" value="UniProtKB-EC"/>
</dbReference>
<evidence type="ECO:0000256" key="10">
    <source>
        <dbReference type="ARBA" id="ARBA00023136"/>
    </source>
</evidence>
<keyword evidence="5" id="KW-0997">Cell inner membrane</keyword>
<feature type="transmembrane region" description="Helical" evidence="12">
    <location>
        <begin position="278"/>
        <end position="301"/>
    </location>
</feature>
<evidence type="ECO:0000313" key="13">
    <source>
        <dbReference type="EMBL" id="PQO34869.1"/>
    </source>
</evidence>
<dbReference type="GO" id="GO:0006744">
    <property type="term" value="P:ubiquinone biosynthetic process"/>
    <property type="evidence" value="ECO:0007669"/>
    <property type="project" value="UniProtKB-KW"/>
</dbReference>
<evidence type="ECO:0000256" key="11">
    <source>
        <dbReference type="ARBA" id="ARBA00034524"/>
    </source>
</evidence>
<dbReference type="OrthoDB" id="9782418at2"/>
<dbReference type="Gene3D" id="1.20.120.1780">
    <property type="entry name" value="UbiA prenyltransferase"/>
    <property type="match status" value="1"/>
</dbReference>
<keyword evidence="8 12" id="KW-0812">Transmembrane</keyword>
<feature type="transmembrane region" description="Helical" evidence="12">
    <location>
        <begin position="220"/>
        <end position="242"/>
    </location>
</feature>
<comment type="caution">
    <text evidence="13">The sequence shown here is derived from an EMBL/GenBank/DDBJ whole genome shotgun (WGS) entry which is preliminary data.</text>
</comment>
<feature type="transmembrane region" description="Helical" evidence="12">
    <location>
        <begin position="143"/>
        <end position="163"/>
    </location>
</feature>
<dbReference type="RefSeq" id="WP_105330599.1">
    <property type="nucleotide sequence ID" value="NZ_PUHY01000010.1"/>
</dbReference>
<keyword evidence="7" id="KW-0831">Ubiquinone biosynthesis</keyword>
<dbReference type="Gene3D" id="1.10.357.140">
    <property type="entry name" value="UbiA prenyltransferase"/>
    <property type="match status" value="1"/>
</dbReference>
<dbReference type="CDD" id="cd13959">
    <property type="entry name" value="PT_UbiA_COQ2"/>
    <property type="match status" value="1"/>
</dbReference>
<dbReference type="PANTHER" id="PTHR11048:SF28">
    <property type="entry name" value="4-HYDROXYBENZOATE POLYPRENYLTRANSFERASE, MITOCHONDRIAL"/>
    <property type="match status" value="1"/>
</dbReference>
<protein>
    <recommendedName>
        <fullName evidence="11">4-hydroxybenzoate polyprenyltransferase</fullName>
        <ecNumber evidence="11">2.5.1.39</ecNumber>
    </recommendedName>
</protein>
<dbReference type="FunFam" id="1.10.357.140:FF:000008">
    <property type="entry name" value="4-hydroxybenzoate octaprenyltransferase"/>
    <property type="match status" value="1"/>
</dbReference>
<dbReference type="Proteomes" id="UP000238322">
    <property type="component" value="Unassembled WGS sequence"/>
</dbReference>
<evidence type="ECO:0000256" key="1">
    <source>
        <dbReference type="ARBA" id="ARBA00001946"/>
    </source>
</evidence>
<evidence type="ECO:0000256" key="5">
    <source>
        <dbReference type="ARBA" id="ARBA00022519"/>
    </source>
</evidence>
<evidence type="ECO:0000256" key="3">
    <source>
        <dbReference type="ARBA" id="ARBA00005985"/>
    </source>
</evidence>
<feature type="transmembrane region" description="Helical" evidence="12">
    <location>
        <begin position="175"/>
        <end position="199"/>
    </location>
</feature>
<dbReference type="InterPro" id="IPR006371">
    <property type="entry name" value="Polyprenyltransferase_UbiA-li"/>
</dbReference>
<feature type="transmembrane region" description="Helical" evidence="12">
    <location>
        <begin position="248"/>
        <end position="266"/>
    </location>
</feature>
<evidence type="ECO:0000256" key="7">
    <source>
        <dbReference type="ARBA" id="ARBA00022688"/>
    </source>
</evidence>
<evidence type="ECO:0000313" key="14">
    <source>
        <dbReference type="Proteomes" id="UP000238322"/>
    </source>
</evidence>
<name>A0A2S8FRR3_9BACT</name>
<dbReference type="FunFam" id="1.20.120.1780:FF:000001">
    <property type="entry name" value="4-hydroxybenzoate octaprenyltransferase"/>
    <property type="match status" value="1"/>
</dbReference>
<evidence type="ECO:0000256" key="6">
    <source>
        <dbReference type="ARBA" id="ARBA00022679"/>
    </source>
</evidence>
<organism evidence="13 14">
    <name type="scientific">Blastopirellula marina</name>
    <dbReference type="NCBI Taxonomy" id="124"/>
    <lineage>
        <taxon>Bacteria</taxon>
        <taxon>Pseudomonadati</taxon>
        <taxon>Planctomycetota</taxon>
        <taxon>Planctomycetia</taxon>
        <taxon>Pirellulales</taxon>
        <taxon>Pirellulaceae</taxon>
        <taxon>Blastopirellula</taxon>
    </lineage>
</organism>